<evidence type="ECO:0000313" key="2">
    <source>
        <dbReference type="EMBL" id="KAA6401402.1"/>
    </source>
</evidence>
<dbReference type="AlphaFoldDB" id="A0A5J4X3Q7"/>
<keyword evidence="1" id="KW-0812">Transmembrane</keyword>
<dbReference type="EMBL" id="SNRW01000396">
    <property type="protein sequence ID" value="KAA6401402.1"/>
    <property type="molecule type" value="Genomic_DNA"/>
</dbReference>
<proteinExistence type="predicted"/>
<feature type="transmembrane region" description="Helical" evidence="1">
    <location>
        <begin position="70"/>
        <end position="90"/>
    </location>
</feature>
<sequence length="94" mass="11351">MFFGPYPFIMALKETAVNVEDFIDTDNQKQKKEKEKQKELEKQELNKTLKFKQRSKTIVGFKQDRFSNHYFLSIYNFIIFSYFFFASELLEALI</sequence>
<name>A0A5J4X3Q7_9EUKA</name>
<dbReference type="Proteomes" id="UP000324800">
    <property type="component" value="Unassembled WGS sequence"/>
</dbReference>
<gene>
    <name evidence="2" type="ORF">EZS28_003079</name>
</gene>
<protein>
    <submittedName>
        <fullName evidence="2">Uncharacterized protein</fullName>
    </submittedName>
</protein>
<keyword evidence="1" id="KW-0472">Membrane</keyword>
<reference evidence="2 3" key="1">
    <citation type="submission" date="2019-03" db="EMBL/GenBank/DDBJ databases">
        <title>Single cell metagenomics reveals metabolic interactions within the superorganism composed of flagellate Streblomastix strix and complex community of Bacteroidetes bacteria on its surface.</title>
        <authorList>
            <person name="Treitli S.C."/>
            <person name="Kolisko M."/>
            <person name="Husnik F."/>
            <person name="Keeling P."/>
            <person name="Hampl V."/>
        </authorList>
    </citation>
    <scope>NUCLEOTIDE SEQUENCE [LARGE SCALE GENOMIC DNA]</scope>
    <source>
        <strain evidence="2">ST1C</strain>
    </source>
</reference>
<evidence type="ECO:0000256" key="1">
    <source>
        <dbReference type="SAM" id="Phobius"/>
    </source>
</evidence>
<organism evidence="2 3">
    <name type="scientific">Streblomastix strix</name>
    <dbReference type="NCBI Taxonomy" id="222440"/>
    <lineage>
        <taxon>Eukaryota</taxon>
        <taxon>Metamonada</taxon>
        <taxon>Preaxostyla</taxon>
        <taxon>Oxymonadida</taxon>
        <taxon>Streblomastigidae</taxon>
        <taxon>Streblomastix</taxon>
    </lineage>
</organism>
<accession>A0A5J4X3Q7</accession>
<keyword evidence="1" id="KW-1133">Transmembrane helix</keyword>
<comment type="caution">
    <text evidence="2">The sequence shown here is derived from an EMBL/GenBank/DDBJ whole genome shotgun (WGS) entry which is preliminary data.</text>
</comment>
<evidence type="ECO:0000313" key="3">
    <source>
        <dbReference type="Proteomes" id="UP000324800"/>
    </source>
</evidence>